<feature type="domain" description="FRG" evidence="1">
    <location>
        <begin position="31"/>
        <end position="128"/>
    </location>
</feature>
<evidence type="ECO:0000313" key="2">
    <source>
        <dbReference type="EMBL" id="GAA4424154.1"/>
    </source>
</evidence>
<accession>A0ABP8L8C1</accession>
<gene>
    <name evidence="2" type="ORF">GCM10023188_03690</name>
</gene>
<reference evidence="3" key="1">
    <citation type="journal article" date="2019" name="Int. J. Syst. Evol. Microbiol.">
        <title>The Global Catalogue of Microorganisms (GCM) 10K type strain sequencing project: providing services to taxonomists for standard genome sequencing and annotation.</title>
        <authorList>
            <consortium name="The Broad Institute Genomics Platform"/>
            <consortium name="The Broad Institute Genome Sequencing Center for Infectious Disease"/>
            <person name="Wu L."/>
            <person name="Ma J."/>
        </authorList>
    </citation>
    <scope>NUCLEOTIDE SEQUENCE [LARGE SCALE GENOMIC DNA]</scope>
    <source>
        <strain evidence="3">JCM 17926</strain>
    </source>
</reference>
<dbReference type="Pfam" id="PF08867">
    <property type="entry name" value="FRG"/>
    <property type="match status" value="1"/>
</dbReference>
<keyword evidence="3" id="KW-1185">Reference proteome</keyword>
<dbReference type="InterPro" id="IPR014966">
    <property type="entry name" value="FRG-dom"/>
</dbReference>
<dbReference type="Proteomes" id="UP001500552">
    <property type="component" value="Unassembled WGS sequence"/>
</dbReference>
<dbReference type="EMBL" id="BAABHC010000002">
    <property type="protein sequence ID" value="GAA4424154.1"/>
    <property type="molecule type" value="Genomic_DNA"/>
</dbReference>
<proteinExistence type="predicted"/>
<evidence type="ECO:0000259" key="1">
    <source>
        <dbReference type="SMART" id="SM00901"/>
    </source>
</evidence>
<name>A0ABP8L8C1_9BACT</name>
<comment type="caution">
    <text evidence="2">The sequence shown here is derived from an EMBL/GenBank/DDBJ whole genome shotgun (WGS) entry which is preliminary data.</text>
</comment>
<protein>
    <submittedName>
        <fullName evidence="2">FRG domain-containing protein</fullName>
    </submittedName>
</protein>
<dbReference type="RefSeq" id="WP_345156442.1">
    <property type="nucleotide sequence ID" value="NZ_BAABHC010000002.1"/>
</dbReference>
<organism evidence="2 3">
    <name type="scientific">Pontibacter saemangeumensis</name>
    <dbReference type="NCBI Taxonomy" id="1084525"/>
    <lineage>
        <taxon>Bacteria</taxon>
        <taxon>Pseudomonadati</taxon>
        <taxon>Bacteroidota</taxon>
        <taxon>Cytophagia</taxon>
        <taxon>Cytophagales</taxon>
        <taxon>Hymenobacteraceae</taxon>
        <taxon>Pontibacter</taxon>
    </lineage>
</organism>
<evidence type="ECO:0000313" key="3">
    <source>
        <dbReference type="Proteomes" id="UP001500552"/>
    </source>
</evidence>
<sequence>METGKDIVVKSWLELQEALFNHSWDPRLSRFRSSHVYRGTWNTDFNLLTSIMRIGSEYDKLEPHLLRNFRKYAHYDAIPPGNSIWNWLAVAQHHGLPTRLLDWTYSPYVALHFATADLSKYDQDACVICINYVKTSEYLPVPLKKALEEEGSNVFTAEVLEPVAPSFKALENFQQEDFVIFLEPPSLDQRIVHQYALFSMMSRVKADLSTWLLQHPELYFRVIIPASLKWEVRDKLDQANITERVLFPGLTGLSQWLKRHYTHS</sequence>
<dbReference type="SMART" id="SM00901">
    <property type="entry name" value="FRG"/>
    <property type="match status" value="1"/>
</dbReference>